<protein>
    <submittedName>
        <fullName evidence="2">Uncharacterized protein</fullName>
    </submittedName>
</protein>
<evidence type="ECO:0000313" key="2">
    <source>
        <dbReference type="EMBL" id="GDY32065.1"/>
    </source>
</evidence>
<dbReference type="RefSeq" id="WP_264081652.1">
    <property type="nucleotide sequence ID" value="NZ_BJFL01000020.1"/>
</dbReference>
<comment type="caution">
    <text evidence="2">The sequence shown here is derived from an EMBL/GenBank/DDBJ whole genome shotgun (WGS) entry which is preliminary data.</text>
</comment>
<gene>
    <name evidence="2" type="ORF">GTS_36980</name>
</gene>
<accession>A0A4D4J5T3</accession>
<dbReference type="EMBL" id="BJFL01000020">
    <property type="protein sequence ID" value="GDY32065.1"/>
    <property type="molecule type" value="Genomic_DNA"/>
</dbReference>
<keyword evidence="3" id="KW-1185">Reference proteome</keyword>
<name>A0A4D4J5T3_9PSEU</name>
<dbReference type="AlphaFoldDB" id="A0A4D4J5T3"/>
<reference evidence="3" key="1">
    <citation type="submission" date="2019-04" db="EMBL/GenBank/DDBJ databases">
        <title>Draft genome sequence of Pseudonocardiaceae bacterium SL3-2-4.</title>
        <authorList>
            <person name="Ningsih F."/>
            <person name="Yokota A."/>
            <person name="Sakai Y."/>
            <person name="Nanatani K."/>
            <person name="Yabe S."/>
            <person name="Oetari A."/>
            <person name="Sjamsuridzal W."/>
        </authorList>
    </citation>
    <scope>NUCLEOTIDE SEQUENCE [LARGE SCALE GENOMIC DNA]</scope>
    <source>
        <strain evidence="3">SL3-2-4</strain>
    </source>
</reference>
<proteinExistence type="predicted"/>
<evidence type="ECO:0000256" key="1">
    <source>
        <dbReference type="SAM" id="MobiDB-lite"/>
    </source>
</evidence>
<evidence type="ECO:0000313" key="3">
    <source>
        <dbReference type="Proteomes" id="UP000298860"/>
    </source>
</evidence>
<feature type="region of interest" description="Disordered" evidence="1">
    <location>
        <begin position="1"/>
        <end position="44"/>
    </location>
</feature>
<dbReference type="Proteomes" id="UP000298860">
    <property type="component" value="Unassembled WGS sequence"/>
</dbReference>
<feature type="compositionally biased region" description="Basic and acidic residues" evidence="1">
    <location>
        <begin position="8"/>
        <end position="31"/>
    </location>
</feature>
<organism evidence="2 3">
    <name type="scientific">Gandjariella thermophila</name>
    <dbReference type="NCBI Taxonomy" id="1931992"/>
    <lineage>
        <taxon>Bacteria</taxon>
        <taxon>Bacillati</taxon>
        <taxon>Actinomycetota</taxon>
        <taxon>Actinomycetes</taxon>
        <taxon>Pseudonocardiales</taxon>
        <taxon>Pseudonocardiaceae</taxon>
        <taxon>Gandjariella</taxon>
    </lineage>
</organism>
<sequence length="44" mass="4756">MVVIEALDTPRRRDDPAPDSALDRELPRDQRAAGGVPQTSGGLR</sequence>